<dbReference type="UniPathway" id="UPA00115">
    <property type="reaction ID" value="UER00414"/>
</dbReference>
<dbReference type="STRING" id="888741.HMPREF9098_0048"/>
<feature type="active site" description="Schiff-base intermediate with substrate" evidence="11">
    <location>
        <position position="200"/>
    </location>
</feature>
<dbReference type="Proteomes" id="UP000004088">
    <property type="component" value="Unassembled WGS sequence"/>
</dbReference>
<dbReference type="GO" id="GO:0006098">
    <property type="term" value="P:pentose-phosphate shunt"/>
    <property type="evidence" value="ECO:0007669"/>
    <property type="project" value="UniProtKB-UniRule"/>
</dbReference>
<gene>
    <name evidence="11 12" type="primary">tal</name>
    <name evidence="12" type="ORF">HMPREF9098_0048</name>
</gene>
<dbReference type="PANTHER" id="PTHR10683:SF31">
    <property type="entry name" value="TRANSALDOLASE"/>
    <property type="match status" value="1"/>
</dbReference>
<dbReference type="GO" id="GO:0005975">
    <property type="term" value="P:carbohydrate metabolic process"/>
    <property type="evidence" value="ECO:0007669"/>
    <property type="project" value="InterPro"/>
</dbReference>
<keyword evidence="8 11" id="KW-0570">Pentose shunt</keyword>
<dbReference type="Pfam" id="PF00923">
    <property type="entry name" value="TAL_FSA"/>
    <property type="match status" value="1"/>
</dbReference>
<dbReference type="InterPro" id="IPR001585">
    <property type="entry name" value="TAL/FSA"/>
</dbReference>
<dbReference type="NCBIfam" id="TIGR00876">
    <property type="entry name" value="tal_mycobact"/>
    <property type="match status" value="1"/>
</dbReference>
<dbReference type="GO" id="GO:0004801">
    <property type="term" value="F:transaldolase activity"/>
    <property type="evidence" value="ECO:0007669"/>
    <property type="project" value="UniProtKB-UniRule"/>
</dbReference>
<sequence>MQAALENAAKVGNISGKFGAVANVQAAFGTRAVKFCRRPVQPARKGLHLRFPHLKQKRKKNDMTILAEVKKLGQQIWLDNLSRTLVQSGALAKMLEQGVCGVTSNPAIFQKAFSGDALYAADIEMLKQQGKDAKTIYETLAVADVQAACDVCRAEFDRSGGNTGFVSLEVSPELSRNAQGTIDEAKRLHAAINRPNVMIKVPATDEGLQALTELVADGISVNLTLLFSRRQTLKAYRAYADGIAKRLAAGGDVRAVHVVASFFISRVDGALDATLPEHLQGKIAIALAKAAYLDWQAFFAAPEFARLAEQGANKVSLLWASTGVKNPAYPDTLYVDSLIGADTVNTVPDATLNAFIDHGKAACTLTEGTEEALAQLAETAQLGIDLETLATRLQDDGLKQFEKAFEQLLAPLA</sequence>
<evidence type="ECO:0000256" key="1">
    <source>
        <dbReference type="ARBA" id="ARBA00003518"/>
    </source>
</evidence>
<accession>F0EW15</accession>
<dbReference type="SUPFAM" id="SSF51569">
    <property type="entry name" value="Aldolase"/>
    <property type="match status" value="1"/>
</dbReference>
<keyword evidence="6 11" id="KW-0963">Cytoplasm</keyword>
<dbReference type="GO" id="GO:0005737">
    <property type="term" value="C:cytoplasm"/>
    <property type="evidence" value="ECO:0007669"/>
    <property type="project" value="UniProtKB-SubCell"/>
</dbReference>
<dbReference type="AlphaFoldDB" id="F0EW15"/>
<dbReference type="EC" id="2.2.1.2" evidence="5 11"/>
<comment type="pathway">
    <text evidence="3 11">Carbohydrate degradation; pentose phosphate pathway; D-glyceraldehyde 3-phosphate and beta-D-fructose 6-phosphate from D-ribose 5-phosphate and D-xylulose 5-phosphate (non-oxidative stage): step 2/3.</text>
</comment>
<comment type="catalytic activity">
    <reaction evidence="10 11">
        <text>D-sedoheptulose 7-phosphate + D-glyceraldehyde 3-phosphate = D-erythrose 4-phosphate + beta-D-fructose 6-phosphate</text>
        <dbReference type="Rhea" id="RHEA:17053"/>
        <dbReference type="ChEBI" id="CHEBI:16897"/>
        <dbReference type="ChEBI" id="CHEBI:57483"/>
        <dbReference type="ChEBI" id="CHEBI:57634"/>
        <dbReference type="ChEBI" id="CHEBI:59776"/>
        <dbReference type="EC" id="2.2.1.2"/>
    </reaction>
</comment>
<evidence type="ECO:0000256" key="10">
    <source>
        <dbReference type="ARBA" id="ARBA00048810"/>
    </source>
</evidence>
<evidence type="ECO:0000256" key="11">
    <source>
        <dbReference type="HAMAP-Rule" id="MF_00493"/>
    </source>
</evidence>
<evidence type="ECO:0000256" key="7">
    <source>
        <dbReference type="ARBA" id="ARBA00022679"/>
    </source>
</evidence>
<protein>
    <recommendedName>
        <fullName evidence="5 11">Transaldolase</fullName>
        <ecNumber evidence="5 11">2.2.1.2</ecNumber>
    </recommendedName>
</protein>
<evidence type="ECO:0000256" key="9">
    <source>
        <dbReference type="ARBA" id="ARBA00023270"/>
    </source>
</evidence>
<comment type="subcellular location">
    <subcellularLocation>
        <location evidence="2 11">Cytoplasm</location>
    </subcellularLocation>
</comment>
<comment type="similarity">
    <text evidence="4 11">Belongs to the transaldolase family. Type 2 subfamily.</text>
</comment>
<organism evidence="12 13">
    <name type="scientific">Kingella denitrificans ATCC 33394</name>
    <dbReference type="NCBI Taxonomy" id="888741"/>
    <lineage>
        <taxon>Bacteria</taxon>
        <taxon>Pseudomonadati</taxon>
        <taxon>Pseudomonadota</taxon>
        <taxon>Betaproteobacteria</taxon>
        <taxon>Neisseriales</taxon>
        <taxon>Neisseriaceae</taxon>
        <taxon>Kingella</taxon>
    </lineage>
</organism>
<comment type="function">
    <text evidence="1 11">Transaldolase is important for the balance of metabolites in the pentose-phosphate pathway.</text>
</comment>
<keyword evidence="7 11" id="KW-0808">Transferase</keyword>
<dbReference type="EMBL" id="AEWV01000002">
    <property type="protein sequence ID" value="EGC18523.1"/>
    <property type="molecule type" value="Genomic_DNA"/>
</dbReference>
<dbReference type="HAMAP" id="MF_00493">
    <property type="entry name" value="Transaldolase_2"/>
    <property type="match status" value="1"/>
</dbReference>
<dbReference type="PANTHER" id="PTHR10683">
    <property type="entry name" value="TRANSALDOLASE"/>
    <property type="match status" value="1"/>
</dbReference>
<comment type="caution">
    <text evidence="12">The sequence shown here is derived from an EMBL/GenBank/DDBJ whole genome shotgun (WGS) entry which is preliminary data.</text>
</comment>
<evidence type="ECO:0000256" key="6">
    <source>
        <dbReference type="ARBA" id="ARBA00022490"/>
    </source>
</evidence>
<dbReference type="HOGENOM" id="CLU_050771_1_0_4"/>
<reference evidence="12 13" key="1">
    <citation type="submission" date="2011-01" db="EMBL/GenBank/DDBJ databases">
        <authorList>
            <person name="Muzny D."/>
            <person name="Qin X."/>
            <person name="Deng J."/>
            <person name="Jiang H."/>
            <person name="Liu Y."/>
            <person name="Qu J."/>
            <person name="Song X.-Z."/>
            <person name="Zhang L."/>
            <person name="Thornton R."/>
            <person name="Coyle M."/>
            <person name="Francisco L."/>
            <person name="Jackson L."/>
            <person name="Javaid M."/>
            <person name="Korchina V."/>
            <person name="Kovar C."/>
            <person name="Mata R."/>
            <person name="Mathew T."/>
            <person name="Ngo R."/>
            <person name="Nguyen L."/>
            <person name="Nguyen N."/>
            <person name="Okwuonu G."/>
            <person name="Ongeri F."/>
            <person name="Pham C."/>
            <person name="Simmons D."/>
            <person name="Wilczek-Boney K."/>
            <person name="Hale W."/>
            <person name="Jakkamsetti A."/>
            <person name="Pham P."/>
            <person name="Ruth R."/>
            <person name="San Lucas F."/>
            <person name="Warren J."/>
            <person name="Zhang J."/>
            <person name="Zhao Z."/>
            <person name="Zhou C."/>
            <person name="Zhu D."/>
            <person name="Lee S."/>
            <person name="Bess C."/>
            <person name="Blankenburg K."/>
            <person name="Forbes L."/>
            <person name="Fu Q."/>
            <person name="Gubbala S."/>
            <person name="Hirani K."/>
            <person name="Jayaseelan J.C."/>
            <person name="Lara F."/>
            <person name="Munidasa M."/>
            <person name="Palculict T."/>
            <person name="Patil S."/>
            <person name="Pu L.-L."/>
            <person name="Saada N."/>
            <person name="Tang L."/>
            <person name="Weissenberger G."/>
            <person name="Zhu Y."/>
            <person name="Hemphill L."/>
            <person name="Shang Y."/>
            <person name="Youmans B."/>
            <person name="Ayvaz T."/>
            <person name="Ross M."/>
            <person name="Santibanez J."/>
            <person name="Aqrawi P."/>
            <person name="Gross S."/>
            <person name="Joshi V."/>
            <person name="Fowler G."/>
            <person name="Nazareth L."/>
            <person name="Reid J."/>
            <person name="Worley K."/>
            <person name="Petrosino J."/>
            <person name="Highlander S."/>
            <person name="Gibbs R."/>
        </authorList>
    </citation>
    <scope>NUCLEOTIDE SEQUENCE [LARGE SCALE GENOMIC DNA]</scope>
    <source>
        <strain evidence="12 13">ATCC 33394</strain>
    </source>
</reference>
<evidence type="ECO:0000256" key="3">
    <source>
        <dbReference type="ARBA" id="ARBA00004857"/>
    </source>
</evidence>
<dbReference type="InterPro" id="IPR018225">
    <property type="entry name" value="Transaldolase_AS"/>
</dbReference>
<dbReference type="PROSITE" id="PS00958">
    <property type="entry name" value="TRANSALDOLASE_2"/>
    <property type="match status" value="1"/>
</dbReference>
<dbReference type="PROSITE" id="PS01054">
    <property type="entry name" value="TRANSALDOLASE_1"/>
    <property type="match status" value="1"/>
</dbReference>
<dbReference type="InterPro" id="IPR013785">
    <property type="entry name" value="Aldolase_TIM"/>
</dbReference>
<evidence type="ECO:0000313" key="12">
    <source>
        <dbReference type="EMBL" id="EGC18523.1"/>
    </source>
</evidence>
<dbReference type="Gene3D" id="3.20.20.70">
    <property type="entry name" value="Aldolase class I"/>
    <property type="match status" value="1"/>
</dbReference>
<name>F0EW15_9NEIS</name>
<evidence type="ECO:0000256" key="4">
    <source>
        <dbReference type="ARBA" id="ARBA00008426"/>
    </source>
</evidence>
<dbReference type="CDD" id="cd00955">
    <property type="entry name" value="Transaldolase_like"/>
    <property type="match status" value="1"/>
</dbReference>
<keyword evidence="9 11" id="KW-0704">Schiff base</keyword>
<dbReference type="PIRSF" id="PIRSF036915">
    <property type="entry name" value="Trnald_Bac_Plnt"/>
    <property type="match status" value="1"/>
</dbReference>
<keyword evidence="13" id="KW-1185">Reference proteome</keyword>
<evidence type="ECO:0000256" key="5">
    <source>
        <dbReference type="ARBA" id="ARBA00013151"/>
    </source>
</evidence>
<proteinExistence type="inferred from homology"/>
<evidence type="ECO:0000313" key="13">
    <source>
        <dbReference type="Proteomes" id="UP000004088"/>
    </source>
</evidence>
<dbReference type="InterPro" id="IPR004732">
    <property type="entry name" value="Transaldolase_2"/>
</dbReference>
<evidence type="ECO:0000256" key="2">
    <source>
        <dbReference type="ARBA" id="ARBA00004496"/>
    </source>
</evidence>
<evidence type="ECO:0000256" key="8">
    <source>
        <dbReference type="ARBA" id="ARBA00023126"/>
    </source>
</evidence>
<dbReference type="NCBIfam" id="NF002881">
    <property type="entry name" value="PRK03343.1"/>
    <property type="match status" value="1"/>
</dbReference>